<dbReference type="Proteomes" id="UP000799750">
    <property type="component" value="Unassembled WGS sequence"/>
</dbReference>
<evidence type="ECO:0000259" key="2">
    <source>
        <dbReference type="PROSITE" id="PS00028"/>
    </source>
</evidence>
<protein>
    <recommendedName>
        <fullName evidence="2">C2H2-type domain-containing protein</fullName>
    </recommendedName>
</protein>
<dbReference type="PANTHER" id="PTHR38886:SF1">
    <property type="entry name" value="NACHT-NTPASE AND P-LOOP NTPASES N-TERMINAL DOMAIN-CONTAINING PROTEIN"/>
    <property type="match status" value="1"/>
</dbReference>
<dbReference type="AlphaFoldDB" id="A0A6A6R8Q4"/>
<sequence length="556" mass="62489">MSITFGSVGDIISVSLLVKDLLLALNDSRGSAAEYQALVRELYILDSALLQVVQLSRTHKATPELQALCETANYTVEKCRISIDAFKKRISKYKSSLSATGSGSAIKDAARKIQYRVSQKDETVKFRTEIAAYASSINMLLATASVTLLKITGDTLDSRITASEHHIQSTLGLQDSVLIEIRTRLTENHQLISARNTLATRMSERLDWITRLGSDLKSFMCYLIAGNLAIYREVIAFKRMLTVLHRPLAEDPFLLEDALGRIAPVHLRFITSWEAFDAVLEIRFKDTKGYAQVQDRDYALQEQATRREIDRESNWDLAFFPGQKVDMALIFRKNGEAGDKTIAGCPNCYAINGSSTEENVQCSKCSVWYQRVTDINEEDDNSDPFPTSSTAPTIPESVPHLSKQREVAADGRLDVAGIKRMRIVSRKRKNRDMLSLHSSYTVSGGSMAPKAHMSAPPFECRELSSQWRDTQSLPTAVPDGPVLRCEYPSCALTFKGNSRWGNLKRHIRSAHLYGQGLPCSIRGCYRTFKRIDSKLKHERKKHPELHRLPPKGRRET</sequence>
<dbReference type="InterPro" id="IPR013087">
    <property type="entry name" value="Znf_C2H2_type"/>
</dbReference>
<dbReference type="PROSITE" id="PS00028">
    <property type="entry name" value="ZINC_FINGER_C2H2_1"/>
    <property type="match status" value="1"/>
</dbReference>
<gene>
    <name evidence="3" type="ORF">BU16DRAFT_259008</name>
</gene>
<feature type="domain" description="C2H2-type" evidence="2">
    <location>
        <begin position="519"/>
        <end position="542"/>
    </location>
</feature>
<feature type="region of interest" description="Disordered" evidence="1">
    <location>
        <begin position="377"/>
        <end position="396"/>
    </location>
</feature>
<dbReference type="Pfam" id="PF17111">
    <property type="entry name" value="PigL_N"/>
    <property type="match status" value="1"/>
</dbReference>
<evidence type="ECO:0000313" key="3">
    <source>
        <dbReference type="EMBL" id="KAF2500792.1"/>
    </source>
</evidence>
<dbReference type="InterPro" id="IPR054464">
    <property type="entry name" value="ULD_fung"/>
</dbReference>
<accession>A0A6A6R8Q4</accession>
<keyword evidence="4" id="KW-1185">Reference proteome</keyword>
<feature type="region of interest" description="Disordered" evidence="1">
    <location>
        <begin position="535"/>
        <end position="556"/>
    </location>
</feature>
<dbReference type="SMART" id="SM00355">
    <property type="entry name" value="ZnF_C2H2"/>
    <property type="match status" value="2"/>
</dbReference>
<proteinExistence type="predicted"/>
<dbReference type="InterPro" id="IPR031348">
    <property type="entry name" value="PigL_N"/>
</dbReference>
<dbReference type="PANTHER" id="PTHR38886">
    <property type="entry name" value="SESA DOMAIN-CONTAINING PROTEIN"/>
    <property type="match status" value="1"/>
</dbReference>
<name>A0A6A6R8Q4_9PEZI</name>
<organism evidence="3 4">
    <name type="scientific">Lophium mytilinum</name>
    <dbReference type="NCBI Taxonomy" id="390894"/>
    <lineage>
        <taxon>Eukaryota</taxon>
        <taxon>Fungi</taxon>
        <taxon>Dikarya</taxon>
        <taxon>Ascomycota</taxon>
        <taxon>Pezizomycotina</taxon>
        <taxon>Dothideomycetes</taxon>
        <taxon>Pleosporomycetidae</taxon>
        <taxon>Mytilinidiales</taxon>
        <taxon>Mytilinidiaceae</taxon>
        <taxon>Lophium</taxon>
    </lineage>
</organism>
<feature type="compositionally biased region" description="Basic residues" evidence="1">
    <location>
        <begin position="536"/>
        <end position="556"/>
    </location>
</feature>
<dbReference type="Pfam" id="PF22893">
    <property type="entry name" value="ULD_2"/>
    <property type="match status" value="1"/>
</dbReference>
<reference evidence="3" key="1">
    <citation type="journal article" date="2020" name="Stud. Mycol.">
        <title>101 Dothideomycetes genomes: a test case for predicting lifestyles and emergence of pathogens.</title>
        <authorList>
            <person name="Haridas S."/>
            <person name="Albert R."/>
            <person name="Binder M."/>
            <person name="Bloem J."/>
            <person name="Labutti K."/>
            <person name="Salamov A."/>
            <person name="Andreopoulos B."/>
            <person name="Baker S."/>
            <person name="Barry K."/>
            <person name="Bills G."/>
            <person name="Bluhm B."/>
            <person name="Cannon C."/>
            <person name="Castanera R."/>
            <person name="Culley D."/>
            <person name="Daum C."/>
            <person name="Ezra D."/>
            <person name="Gonzalez J."/>
            <person name="Henrissat B."/>
            <person name="Kuo A."/>
            <person name="Liang C."/>
            <person name="Lipzen A."/>
            <person name="Lutzoni F."/>
            <person name="Magnuson J."/>
            <person name="Mondo S."/>
            <person name="Nolan M."/>
            <person name="Ohm R."/>
            <person name="Pangilinan J."/>
            <person name="Park H.-J."/>
            <person name="Ramirez L."/>
            <person name="Alfaro M."/>
            <person name="Sun H."/>
            <person name="Tritt A."/>
            <person name="Yoshinaga Y."/>
            <person name="Zwiers L.-H."/>
            <person name="Turgeon B."/>
            <person name="Goodwin S."/>
            <person name="Spatafora J."/>
            <person name="Crous P."/>
            <person name="Grigoriev I."/>
        </authorList>
    </citation>
    <scope>NUCLEOTIDE SEQUENCE</scope>
    <source>
        <strain evidence="3">CBS 269.34</strain>
    </source>
</reference>
<dbReference type="OrthoDB" id="3045089at2759"/>
<evidence type="ECO:0000256" key="1">
    <source>
        <dbReference type="SAM" id="MobiDB-lite"/>
    </source>
</evidence>
<dbReference type="EMBL" id="MU004183">
    <property type="protein sequence ID" value="KAF2500792.1"/>
    <property type="molecule type" value="Genomic_DNA"/>
</dbReference>
<evidence type="ECO:0000313" key="4">
    <source>
        <dbReference type="Proteomes" id="UP000799750"/>
    </source>
</evidence>